<keyword evidence="3 7" id="KW-0808">Transferase</keyword>
<feature type="domain" description="PKS/mFAS DH" evidence="6">
    <location>
        <begin position="702"/>
        <end position="985"/>
    </location>
</feature>
<dbReference type="Pfam" id="PF14765">
    <property type="entry name" value="PS-DH"/>
    <property type="match status" value="1"/>
</dbReference>
<dbReference type="InterPro" id="IPR014031">
    <property type="entry name" value="Ketoacyl_synth_C"/>
</dbReference>
<dbReference type="GO" id="GO:0005737">
    <property type="term" value="C:cytoplasm"/>
    <property type="evidence" value="ECO:0007669"/>
    <property type="project" value="TreeGrafter"/>
</dbReference>
<dbReference type="PATRIC" id="fig|989403.3.peg.4485"/>
<feature type="region of interest" description="N-terminal hotdog fold" evidence="4">
    <location>
        <begin position="702"/>
        <end position="828"/>
    </location>
</feature>
<dbReference type="InterPro" id="IPR049551">
    <property type="entry name" value="PKS_DH_C"/>
</dbReference>
<dbReference type="Pfam" id="PF02801">
    <property type="entry name" value="Ketoacyl-synt_C"/>
    <property type="match status" value="1"/>
</dbReference>
<evidence type="ECO:0000259" key="5">
    <source>
        <dbReference type="PROSITE" id="PS52004"/>
    </source>
</evidence>
<feature type="domain" description="Ketosynthase family 3 (KS3)" evidence="5">
    <location>
        <begin position="112"/>
        <end position="547"/>
    </location>
</feature>
<dbReference type="Gene3D" id="3.10.129.110">
    <property type="entry name" value="Polyketide synthase dehydratase"/>
    <property type="match status" value="1"/>
</dbReference>
<gene>
    <name evidence="7" type="primary">pksN_2</name>
    <name evidence="7" type="ORF">PsAD2_04109</name>
</gene>
<keyword evidence="7" id="KW-0012">Acyltransferase</keyword>
<dbReference type="InterPro" id="IPR057326">
    <property type="entry name" value="KR_dom"/>
</dbReference>
<dbReference type="InterPro" id="IPR050091">
    <property type="entry name" value="PKS_NRPS_Biosynth_Enz"/>
</dbReference>
<dbReference type="InterPro" id="IPR036736">
    <property type="entry name" value="ACP-like_sf"/>
</dbReference>
<dbReference type="GO" id="GO:0004312">
    <property type="term" value="F:fatty acid synthase activity"/>
    <property type="evidence" value="ECO:0007669"/>
    <property type="project" value="TreeGrafter"/>
</dbReference>
<keyword evidence="1" id="KW-0596">Phosphopantetheine</keyword>
<evidence type="ECO:0000259" key="6">
    <source>
        <dbReference type="PROSITE" id="PS52019"/>
    </source>
</evidence>
<dbReference type="Pfam" id="PF22621">
    <property type="entry name" value="CurL-like_PKS_C"/>
    <property type="match status" value="1"/>
</dbReference>
<reference evidence="7 8" key="1">
    <citation type="journal article" date="2016" name="Front. Microbiol.">
        <title>Comparative Genomic Analysis Reveals a Diverse Repertoire of Genes Involved in Prokaryote-Eukaryote Interactions within the Pseudovibrio Genus.</title>
        <authorList>
            <person name="Romano S."/>
            <person name="Fernandez-Guerra A."/>
            <person name="Reen F.J."/>
            <person name="Glockner F.O."/>
            <person name="Crowley S.P."/>
            <person name="O'Sullivan O."/>
            <person name="Cotter P.D."/>
            <person name="Adams C."/>
            <person name="Dobson A.D."/>
            <person name="O'Gara F."/>
        </authorList>
    </citation>
    <scope>NUCLEOTIDE SEQUENCE [LARGE SCALE GENOMIC DNA]</scope>
    <source>
        <strain evidence="7 8">Ad2</strain>
    </source>
</reference>
<evidence type="ECO:0000313" key="8">
    <source>
        <dbReference type="Proteomes" id="UP000076577"/>
    </source>
</evidence>
<dbReference type="PANTHER" id="PTHR43775:SF37">
    <property type="entry name" value="SI:DKEY-61P9.11"/>
    <property type="match status" value="1"/>
</dbReference>
<accession>A0A165U0R4</accession>
<dbReference type="InterPro" id="IPR020807">
    <property type="entry name" value="PKS_DH"/>
</dbReference>
<dbReference type="STRING" id="989403.SAMN05421798_12016"/>
<dbReference type="SUPFAM" id="SSF51735">
    <property type="entry name" value="NAD(P)-binding Rossmann-fold domains"/>
    <property type="match status" value="1"/>
</dbReference>
<dbReference type="PROSITE" id="PS52019">
    <property type="entry name" value="PKS_MFAS_DH"/>
    <property type="match status" value="1"/>
</dbReference>
<feature type="active site" description="Proton acceptor; for dehydratase activity" evidence="4">
    <location>
        <position position="740"/>
    </location>
</feature>
<dbReference type="Gene3D" id="3.40.50.720">
    <property type="entry name" value="NAD(P)-binding Rossmann-like Domain"/>
    <property type="match status" value="1"/>
</dbReference>
<dbReference type="InterPro" id="IPR016039">
    <property type="entry name" value="Thiolase-like"/>
</dbReference>
<protein>
    <submittedName>
        <fullName evidence="7">Polyketide synthase PksN</fullName>
        <ecNumber evidence="7">2.3.1.-</ecNumber>
    </submittedName>
</protein>
<feature type="active site" description="Proton donor; for dehydratase activity" evidence="4">
    <location>
        <position position="901"/>
    </location>
</feature>
<dbReference type="InterPro" id="IPR036291">
    <property type="entry name" value="NAD(P)-bd_dom_sf"/>
</dbReference>
<dbReference type="CDD" id="cd00833">
    <property type="entry name" value="PKS"/>
    <property type="match status" value="1"/>
</dbReference>
<dbReference type="SUPFAM" id="SSF53901">
    <property type="entry name" value="Thiolase-like"/>
    <property type="match status" value="1"/>
</dbReference>
<evidence type="ECO:0000313" key="7">
    <source>
        <dbReference type="EMBL" id="KZL09105.1"/>
    </source>
</evidence>
<feature type="region of interest" description="C-terminal hotdog fold" evidence="4">
    <location>
        <begin position="841"/>
        <end position="985"/>
    </location>
</feature>
<dbReference type="Gene3D" id="1.10.1240.100">
    <property type="match status" value="1"/>
</dbReference>
<keyword evidence="2" id="KW-0597">Phosphoprotein</keyword>
<dbReference type="GO" id="GO:0005886">
    <property type="term" value="C:plasma membrane"/>
    <property type="evidence" value="ECO:0007669"/>
    <property type="project" value="TreeGrafter"/>
</dbReference>
<dbReference type="InterPro" id="IPR020841">
    <property type="entry name" value="PKS_Beta-ketoAc_synthase_dom"/>
</dbReference>
<dbReference type="EC" id="2.3.1.-" evidence="7"/>
<dbReference type="EMBL" id="LMCB01000125">
    <property type="protein sequence ID" value="KZL09105.1"/>
    <property type="molecule type" value="Genomic_DNA"/>
</dbReference>
<dbReference type="PANTHER" id="PTHR43775">
    <property type="entry name" value="FATTY ACID SYNTHASE"/>
    <property type="match status" value="1"/>
</dbReference>
<comment type="caution">
    <text evidence="7">The sequence shown here is derived from an EMBL/GenBank/DDBJ whole genome shotgun (WGS) entry which is preliminary data.</text>
</comment>
<evidence type="ECO:0000256" key="2">
    <source>
        <dbReference type="ARBA" id="ARBA00022553"/>
    </source>
</evidence>
<dbReference type="Pfam" id="PF00550">
    <property type="entry name" value="PP-binding"/>
    <property type="match status" value="1"/>
</dbReference>
<dbReference type="Pfam" id="PF00109">
    <property type="entry name" value="ketoacyl-synt"/>
    <property type="match status" value="1"/>
</dbReference>
<evidence type="ECO:0000256" key="1">
    <source>
        <dbReference type="ARBA" id="ARBA00022450"/>
    </source>
</evidence>
<dbReference type="RefSeq" id="WP_068010150.1">
    <property type="nucleotide sequence ID" value="NZ_FOFM01000020.1"/>
</dbReference>
<dbReference type="InterPro" id="IPR014030">
    <property type="entry name" value="Ketoacyl_synth_N"/>
</dbReference>
<dbReference type="GO" id="GO:0071770">
    <property type="term" value="P:DIM/DIP cell wall layer assembly"/>
    <property type="evidence" value="ECO:0007669"/>
    <property type="project" value="TreeGrafter"/>
</dbReference>
<dbReference type="InterPro" id="IPR049552">
    <property type="entry name" value="PKS_DH_N"/>
</dbReference>
<dbReference type="Proteomes" id="UP000076577">
    <property type="component" value="Unassembled WGS sequence"/>
</dbReference>
<evidence type="ECO:0000256" key="4">
    <source>
        <dbReference type="PROSITE-ProRule" id="PRU01363"/>
    </source>
</evidence>
<dbReference type="Gene3D" id="3.40.47.10">
    <property type="match status" value="1"/>
</dbReference>
<dbReference type="OrthoDB" id="9778690at2"/>
<dbReference type="GO" id="GO:0006633">
    <property type="term" value="P:fatty acid biosynthetic process"/>
    <property type="evidence" value="ECO:0007669"/>
    <property type="project" value="TreeGrafter"/>
</dbReference>
<evidence type="ECO:0000256" key="3">
    <source>
        <dbReference type="ARBA" id="ARBA00022679"/>
    </source>
</evidence>
<name>A0A165U0R4_9HYPH</name>
<dbReference type="InterPro" id="IPR009081">
    <property type="entry name" value="PP-bd_ACP"/>
</dbReference>
<dbReference type="SMART" id="SM00822">
    <property type="entry name" value="PKS_KR"/>
    <property type="match status" value="1"/>
</dbReference>
<sequence>MMLDTPILSPDGLRQAVLGNVAELLNCPVESLDLDLGLGHQGFNSLHYALLSTSLGDLVGRDIRTSDLLAVSSLNELLAFAQEAAPSRPAIPVEPEALVETGPVSSQQDTQEDDIAVIGLYCRMPQADGPDAFWQNIVNGRDCITQIPGDRWDWRTFYGNDPERNESQIRWGGFLSDIDCFDPTRFNISPREANAMDPRQRLLLEGSWGLMEDAGYAPQTGTSERVGVFLGVTGDEYGSMLAASGAAQDQLTLIGTGRSFIANRVNYAFNWSGPSEVIDTTCSSSLVAIHHAVNALKNGDCNMAVAGGISVLIDPLPHIALSKVGVLAEDGRCKTFDDRANGYVRSEGLGLVLLKPLAQALEDGDNVQAVIKACRINHGGRSSAMTAPNVAAQKALLSETFVEVDGGIGGLGYHESHGTGTRLGDPIEITAYGQAVAGQIADEGLSLLDQHISVGSVKTSIGHCEAAAGVAGFIKAMLALKHSVKPPLVHFKDQNTEISTAGTPLTFESSAREWQASIGPQGLPRARCASLSAFGFGGVNACAVIEEAPQSKLGKPIRLAGPQLFLLSGRTPELLRSSVQDLLDWLPGADGRAARLIDIAFTLQQGRVHDKHRLAVVAETAEDLTRQLSAALMAGLGDLKHDKHQNEALRRALDVNDLHAAAKAWEQGGAVNWPEWARQLCPDGIRISLPKSQFLRKRYWLPQLEQTKRDGLTGWAEADDLKDNGLRLRLTSRDGFYAQHVIAGSLLLPGAGFLSAIELACHRHKTTYAPVHLEDITFRQPFSLKEAPAADLLVLLEDGEGATNVSVTANDETHSLCTARLKEDAMASRKSGLAEARRAYANVTTAAQREKIFTDLGISYGPLFQVITDMWWSGDEALARVSIPDLPSAEPGCGVSIPLLDGLFQTILLHQSFSAGTEETRVPFNISTLCVYSQPGTNGYVRVRPVRDASGQRQRYDALLYDKEGALSIEMLGVLGHQIPAQNPASDKGEVVPLVPAWASIQAINSSTPARMALLDLSGSFEPDALLSGGEFVQITAELSEAAATDWLKSGEEKLTVLLGAGGRYEGDFLKQAALFLKACLSQPVPNSRSVLFVELERSLKDQSVIEGLAALGKAVELENPAFSVKTLQVDPLAAPQLNAVLAPVHELKHSNSFRLMPRGLQQRVLRSADLTSKTKGMVEPEGGLYLVTGGFGAIGRHFVSNLAKAGATVLALGRSPQAEENLTREEATAERIHYAQVDCSHYESLQAAISNARMQFGPVRGVLHCAGITPGGLLVRRTSAEIAMQIAVKLDAVRYLDEITADDAPNLFAAFSSLIAHSGIIGCSDYALANRAMEAYVAQRASSRSGRSFSIAWSAWPEGGMSLRPEQEGRIRREGILPIPPQAAIAAAEAVFATPDLTTAVLPYGHSDLIIKRFTENFMTQDRGTSSAARGGMQ</sequence>
<keyword evidence="8" id="KW-1185">Reference proteome</keyword>
<dbReference type="PROSITE" id="PS52004">
    <property type="entry name" value="KS3_2"/>
    <property type="match status" value="1"/>
</dbReference>
<dbReference type="SUPFAM" id="SSF47336">
    <property type="entry name" value="ACP-like"/>
    <property type="match status" value="1"/>
</dbReference>
<dbReference type="InterPro" id="IPR049900">
    <property type="entry name" value="PKS_mFAS_DH"/>
</dbReference>
<dbReference type="InterPro" id="IPR013968">
    <property type="entry name" value="PKS_KR"/>
</dbReference>
<dbReference type="Pfam" id="PF21089">
    <property type="entry name" value="PKS_DH_N"/>
    <property type="match status" value="1"/>
</dbReference>
<dbReference type="InterPro" id="IPR042104">
    <property type="entry name" value="PKS_dehydratase_sf"/>
</dbReference>
<organism evidence="7 8">
    <name type="scientific">Pseudovibrio axinellae</name>
    <dbReference type="NCBI Taxonomy" id="989403"/>
    <lineage>
        <taxon>Bacteria</taxon>
        <taxon>Pseudomonadati</taxon>
        <taxon>Pseudomonadota</taxon>
        <taxon>Alphaproteobacteria</taxon>
        <taxon>Hyphomicrobiales</taxon>
        <taxon>Stappiaceae</taxon>
        <taxon>Pseudovibrio</taxon>
    </lineage>
</organism>
<dbReference type="SMART" id="SM00826">
    <property type="entry name" value="PKS_DH"/>
    <property type="match status" value="1"/>
</dbReference>
<proteinExistence type="predicted"/>
<dbReference type="Pfam" id="PF08659">
    <property type="entry name" value="KR"/>
    <property type="match status" value="1"/>
</dbReference>
<dbReference type="SMART" id="SM00825">
    <property type="entry name" value="PKS_KS"/>
    <property type="match status" value="1"/>
</dbReference>